<feature type="compositionally biased region" description="Pro residues" evidence="2">
    <location>
        <begin position="76"/>
        <end position="91"/>
    </location>
</feature>
<gene>
    <name evidence="3" type="ORF">EW146_g5157</name>
</gene>
<keyword evidence="1" id="KW-0175">Coiled coil</keyword>
<evidence type="ECO:0000313" key="3">
    <source>
        <dbReference type="EMBL" id="THH15287.1"/>
    </source>
</evidence>
<dbReference type="Proteomes" id="UP000310158">
    <property type="component" value="Unassembled WGS sequence"/>
</dbReference>
<feature type="compositionally biased region" description="Polar residues" evidence="2">
    <location>
        <begin position="97"/>
        <end position="112"/>
    </location>
</feature>
<feature type="region of interest" description="Disordered" evidence="2">
    <location>
        <begin position="406"/>
        <end position="452"/>
    </location>
</feature>
<evidence type="ECO:0000256" key="2">
    <source>
        <dbReference type="SAM" id="MobiDB-lite"/>
    </source>
</evidence>
<feature type="region of interest" description="Disordered" evidence="2">
    <location>
        <begin position="21"/>
        <end position="114"/>
    </location>
</feature>
<evidence type="ECO:0000313" key="4">
    <source>
        <dbReference type="Proteomes" id="UP000310158"/>
    </source>
</evidence>
<reference evidence="3 4" key="1">
    <citation type="submission" date="2019-02" db="EMBL/GenBank/DDBJ databases">
        <title>Genome sequencing of the rare red list fungi Bondarzewia mesenterica.</title>
        <authorList>
            <person name="Buettner E."/>
            <person name="Kellner H."/>
        </authorList>
    </citation>
    <scope>NUCLEOTIDE SEQUENCE [LARGE SCALE GENOMIC DNA]</scope>
    <source>
        <strain evidence="3 4">DSM 108281</strain>
    </source>
</reference>
<dbReference type="AlphaFoldDB" id="A0A4S4LTD0"/>
<comment type="caution">
    <text evidence="3">The sequence shown here is derived from an EMBL/GenBank/DDBJ whole genome shotgun (WGS) entry which is preliminary data.</text>
</comment>
<sequence>MSPFNHHRAVMMADSDIERMKHQVSRMEKELSSLHTQLKSASERQPLGTFTIKYLSPKVRPPSLDSSLSVCEPEDQPAPPTSVDTPSPPPQSGSSQAGRNNQGTSVPRSSVADTCGGLRITQLPGIERQLTVETNDKNDASEEAVNDKAAVYREKYKTLKQTHRELKETTRELCDQLELVEADKDEALDKLEVLAKKVLWPTYADASVATSDLYLQDWLAGCLDSRRNRRFLASMEPCNPIWHLDQQEPRKALKASGSKCGIIRLLQHDALFHDDEVTRALIILPTHRFNPNAKGGQGPWERNPFQLGQVQEAFYEQDKGSWLYLGTYECVLQEVVDLNSVDFFSLTAFHNLFHRTVINPKLVPPFLTDMIGGMYRSGALKVQLLGLEFVTLNKWLDQKLHKAKGKGQSKKATLVPIPVQSSSSSQAKRTRDIDDADTESENRSRTRKRSRH</sequence>
<accession>A0A4S4LTD0</accession>
<evidence type="ECO:0000256" key="1">
    <source>
        <dbReference type="SAM" id="Coils"/>
    </source>
</evidence>
<name>A0A4S4LTD0_9AGAM</name>
<dbReference type="OrthoDB" id="2879738at2759"/>
<dbReference type="EMBL" id="SGPL01000217">
    <property type="protein sequence ID" value="THH15287.1"/>
    <property type="molecule type" value="Genomic_DNA"/>
</dbReference>
<proteinExistence type="predicted"/>
<organism evidence="3 4">
    <name type="scientific">Bondarzewia mesenterica</name>
    <dbReference type="NCBI Taxonomy" id="1095465"/>
    <lineage>
        <taxon>Eukaryota</taxon>
        <taxon>Fungi</taxon>
        <taxon>Dikarya</taxon>
        <taxon>Basidiomycota</taxon>
        <taxon>Agaricomycotina</taxon>
        <taxon>Agaricomycetes</taxon>
        <taxon>Russulales</taxon>
        <taxon>Bondarzewiaceae</taxon>
        <taxon>Bondarzewia</taxon>
    </lineage>
</organism>
<feature type="compositionally biased region" description="Basic and acidic residues" evidence="2">
    <location>
        <begin position="21"/>
        <end position="32"/>
    </location>
</feature>
<protein>
    <submittedName>
        <fullName evidence="3">Uncharacterized protein</fullName>
    </submittedName>
</protein>
<feature type="coiled-coil region" evidence="1">
    <location>
        <begin position="149"/>
        <end position="197"/>
    </location>
</feature>
<keyword evidence="4" id="KW-1185">Reference proteome</keyword>